<evidence type="ECO:0000256" key="9">
    <source>
        <dbReference type="PIRSR" id="PIRSR001589-2"/>
    </source>
</evidence>
<keyword evidence="6 8" id="KW-0315">Glutamine amidotransferase</keyword>
<accession>Q2SJG4</accession>
<dbReference type="PIRSF" id="PIRSF001589">
    <property type="entry name" value="Asn_synthetase_glu-h"/>
    <property type="match status" value="1"/>
</dbReference>
<dbReference type="HOGENOM" id="CLU_014658_3_1_6"/>
<evidence type="ECO:0000259" key="11">
    <source>
        <dbReference type="PROSITE" id="PS51278"/>
    </source>
</evidence>
<feature type="domain" description="Glutamine amidotransferase type-2" evidence="11">
    <location>
        <begin position="2"/>
        <end position="217"/>
    </location>
</feature>
<feature type="site" description="Important for beta-aspartyl-AMP intermediate formation" evidence="10">
    <location>
        <position position="375"/>
    </location>
</feature>
<keyword evidence="5 9" id="KW-0067">ATP-binding</keyword>
<dbReference type="PROSITE" id="PS51278">
    <property type="entry name" value="GATASE_TYPE_2"/>
    <property type="match status" value="1"/>
</dbReference>
<dbReference type="SUPFAM" id="SSF52402">
    <property type="entry name" value="Adenine nucleotide alpha hydrolases-like"/>
    <property type="match status" value="1"/>
</dbReference>
<dbReference type="GO" id="GO:0005829">
    <property type="term" value="C:cytosol"/>
    <property type="evidence" value="ECO:0007669"/>
    <property type="project" value="TreeGrafter"/>
</dbReference>
<evidence type="ECO:0000313" key="12">
    <source>
        <dbReference type="EMBL" id="ABC29210.1"/>
    </source>
</evidence>
<gene>
    <name evidence="12" type="primary">asnB4</name>
    <name evidence="12" type="ordered locus">HCH_02399</name>
</gene>
<evidence type="ECO:0000256" key="1">
    <source>
        <dbReference type="ARBA" id="ARBA00005187"/>
    </source>
</evidence>
<dbReference type="InterPro" id="IPR017932">
    <property type="entry name" value="GATase_2_dom"/>
</dbReference>
<dbReference type="GO" id="GO:0006529">
    <property type="term" value="P:asparagine biosynthetic process"/>
    <property type="evidence" value="ECO:0007669"/>
    <property type="project" value="UniProtKB-KW"/>
</dbReference>
<dbReference type="RefSeq" id="WP_011396279.1">
    <property type="nucleotide sequence ID" value="NC_007645.1"/>
</dbReference>
<evidence type="ECO:0000256" key="4">
    <source>
        <dbReference type="ARBA" id="ARBA00022741"/>
    </source>
</evidence>
<dbReference type="STRING" id="349521.HCH_02399"/>
<dbReference type="AlphaFoldDB" id="Q2SJG4"/>
<sequence>MCGIAGFWDTATITKKPESVLRNMANAIRYRGPDDFGVWHDPTTGIGLAHQRLSIQDLSELGHQPMTSQSGRYTIIFNGEIYNFISLRTGLEKIGYKFHGHSDTEVILALIEERGIEDSLRAMVGMFAIALWDKFADKLYLIRDRYGEKPLYYGVCEGVLLFSSELKAIRAHPCFNSDIDRDVLSTYLRFNYIPTPYCIYKGFRKAVPGTYLVFYAGNFSQPECVSYWTVFDDANSPRDSFSGDDHEAIDKLEQVLLDTISDKMIADVPLGAFLSGGVDSSTIVALMQKQSRRKVRTFSIGFHEDAYNEAHYAKEVASYLNTEHTELYVTPEMAQSVIPDLPLIYDEPFADVSQIPTYLVSQLARQHVTVSLSGDGGDELFGGYTRYSWATSIWRAMRYVPLPFRRAAQALISGVSVERWNSVASLISPLTPSQFKHSHPGDKLHKLAGVLSSTSGVDVYRYLVSQSKSPDLLVKGGRELPTALNDPSAWGASLDFSEQMMLMDQLSYLRDDILTKVDRAAMAVSLETRVPFLDHRVTQLAWRLPLSLKVRDGKGKWILRQVLYKYVPEKLIERPKTGFGVPIAEWLRRDLREWAESLLSPEALSVSDCWNIDVVRGKWIEHVTGRRNWWYEIWGVLMFQAWRFSIDDRFVTGAKSFKKEVEANT</sequence>
<keyword evidence="8" id="KW-0061">Asparagine biosynthesis</keyword>
<keyword evidence="8" id="KW-0028">Amino-acid biosynthesis</keyword>
<dbReference type="InterPro" id="IPR001962">
    <property type="entry name" value="Asn_synthase"/>
</dbReference>
<dbReference type="Gene3D" id="3.60.20.10">
    <property type="entry name" value="Glutamine Phosphoribosylpyrophosphate, subunit 1, domain 1"/>
    <property type="match status" value="1"/>
</dbReference>
<feature type="binding site" evidence="9">
    <location>
        <begin position="373"/>
        <end position="374"/>
    </location>
    <ligand>
        <name>ATP</name>
        <dbReference type="ChEBI" id="CHEBI:30616"/>
    </ligand>
</feature>
<dbReference type="InterPro" id="IPR051786">
    <property type="entry name" value="ASN_synthetase/amidase"/>
</dbReference>
<dbReference type="InterPro" id="IPR029055">
    <property type="entry name" value="Ntn_hydrolases_N"/>
</dbReference>
<proteinExistence type="inferred from homology"/>
<keyword evidence="12" id="KW-0436">Ligase</keyword>
<dbReference type="OrthoDB" id="9763290at2"/>
<evidence type="ECO:0000256" key="3">
    <source>
        <dbReference type="ARBA" id="ARBA00012737"/>
    </source>
</evidence>
<dbReference type="EMBL" id="CP000155">
    <property type="protein sequence ID" value="ABC29210.1"/>
    <property type="molecule type" value="Genomic_DNA"/>
</dbReference>
<comment type="similarity">
    <text evidence="2">Belongs to the asparagine synthetase family.</text>
</comment>
<dbReference type="NCBIfam" id="TIGR01536">
    <property type="entry name" value="asn_synth_AEB"/>
    <property type="match status" value="1"/>
</dbReference>
<dbReference type="CDD" id="cd01991">
    <property type="entry name" value="Asn_synthase_B_C"/>
    <property type="match status" value="1"/>
</dbReference>
<evidence type="ECO:0000256" key="10">
    <source>
        <dbReference type="PIRSR" id="PIRSR001589-3"/>
    </source>
</evidence>
<protein>
    <recommendedName>
        <fullName evidence="3">asparagine synthase (glutamine-hydrolyzing)</fullName>
        <ecNumber evidence="3">6.3.5.4</ecNumber>
    </recommendedName>
</protein>
<dbReference type="KEGG" id="hch:HCH_02399"/>
<keyword evidence="13" id="KW-1185">Reference proteome</keyword>
<feature type="binding site" evidence="9">
    <location>
        <position position="103"/>
    </location>
    <ligand>
        <name>L-glutamine</name>
        <dbReference type="ChEBI" id="CHEBI:58359"/>
    </ligand>
</feature>
<dbReference type="eggNOG" id="COG0367">
    <property type="taxonomic scope" value="Bacteria"/>
</dbReference>
<dbReference type="PANTHER" id="PTHR43284:SF1">
    <property type="entry name" value="ASPARAGINE SYNTHETASE"/>
    <property type="match status" value="1"/>
</dbReference>
<dbReference type="GO" id="GO:0004066">
    <property type="term" value="F:asparagine synthase (glutamine-hydrolyzing) activity"/>
    <property type="evidence" value="ECO:0007669"/>
    <property type="project" value="UniProtKB-EC"/>
</dbReference>
<dbReference type="InterPro" id="IPR033738">
    <property type="entry name" value="AsnB_N"/>
</dbReference>
<dbReference type="EC" id="6.3.5.4" evidence="3"/>
<name>Q2SJG4_HAHCH</name>
<dbReference type="Gene3D" id="3.40.50.620">
    <property type="entry name" value="HUPs"/>
    <property type="match status" value="1"/>
</dbReference>
<feature type="active site" description="For GATase activity" evidence="8">
    <location>
        <position position="2"/>
    </location>
</feature>
<comment type="catalytic activity">
    <reaction evidence="7">
        <text>L-aspartate + L-glutamine + ATP + H2O = L-asparagine + L-glutamate + AMP + diphosphate + H(+)</text>
        <dbReference type="Rhea" id="RHEA:12228"/>
        <dbReference type="ChEBI" id="CHEBI:15377"/>
        <dbReference type="ChEBI" id="CHEBI:15378"/>
        <dbReference type="ChEBI" id="CHEBI:29985"/>
        <dbReference type="ChEBI" id="CHEBI:29991"/>
        <dbReference type="ChEBI" id="CHEBI:30616"/>
        <dbReference type="ChEBI" id="CHEBI:33019"/>
        <dbReference type="ChEBI" id="CHEBI:58048"/>
        <dbReference type="ChEBI" id="CHEBI:58359"/>
        <dbReference type="ChEBI" id="CHEBI:456215"/>
        <dbReference type="EC" id="6.3.5.4"/>
    </reaction>
</comment>
<dbReference type="InterPro" id="IPR014729">
    <property type="entry name" value="Rossmann-like_a/b/a_fold"/>
</dbReference>
<keyword evidence="4 9" id="KW-0547">Nucleotide-binding</keyword>
<organism evidence="12 13">
    <name type="scientific">Hahella chejuensis (strain KCTC 2396)</name>
    <dbReference type="NCBI Taxonomy" id="349521"/>
    <lineage>
        <taxon>Bacteria</taxon>
        <taxon>Pseudomonadati</taxon>
        <taxon>Pseudomonadota</taxon>
        <taxon>Gammaproteobacteria</taxon>
        <taxon>Oceanospirillales</taxon>
        <taxon>Hahellaceae</taxon>
        <taxon>Hahella</taxon>
    </lineage>
</organism>
<evidence type="ECO:0000256" key="2">
    <source>
        <dbReference type="ARBA" id="ARBA00005752"/>
    </source>
</evidence>
<feature type="binding site" evidence="9">
    <location>
        <position position="300"/>
    </location>
    <ligand>
        <name>ATP</name>
        <dbReference type="ChEBI" id="CHEBI:30616"/>
    </ligand>
</feature>
<evidence type="ECO:0000313" key="13">
    <source>
        <dbReference type="Proteomes" id="UP000000238"/>
    </source>
</evidence>
<reference evidence="12 13" key="1">
    <citation type="journal article" date="2005" name="Nucleic Acids Res.">
        <title>Genomic blueprint of Hahella chejuensis, a marine microbe producing an algicidal agent.</title>
        <authorList>
            <person name="Jeong H."/>
            <person name="Yim J.H."/>
            <person name="Lee C."/>
            <person name="Choi S.-H."/>
            <person name="Park Y.K."/>
            <person name="Yoon S.H."/>
            <person name="Hur C.-G."/>
            <person name="Kang H.-Y."/>
            <person name="Kim D."/>
            <person name="Lee H.H."/>
            <person name="Park K.H."/>
            <person name="Park S.-H."/>
            <person name="Park H.-S."/>
            <person name="Lee H.K."/>
            <person name="Oh T.K."/>
            <person name="Kim J.F."/>
        </authorList>
    </citation>
    <scope>NUCLEOTIDE SEQUENCE [LARGE SCALE GENOMIC DNA]</scope>
    <source>
        <strain evidence="12 13">KCTC 2396</strain>
    </source>
</reference>
<dbReference type="GO" id="GO:0005524">
    <property type="term" value="F:ATP binding"/>
    <property type="evidence" value="ECO:0007669"/>
    <property type="project" value="UniProtKB-KW"/>
</dbReference>
<dbReference type="Proteomes" id="UP000000238">
    <property type="component" value="Chromosome"/>
</dbReference>
<evidence type="ECO:0000256" key="6">
    <source>
        <dbReference type="ARBA" id="ARBA00022962"/>
    </source>
</evidence>
<comment type="pathway">
    <text evidence="1">Amino-acid biosynthesis; L-asparagine biosynthesis; L-asparagine from L-aspartate (L-Gln route): step 1/1.</text>
</comment>
<evidence type="ECO:0000256" key="5">
    <source>
        <dbReference type="ARBA" id="ARBA00022840"/>
    </source>
</evidence>
<dbReference type="PANTHER" id="PTHR43284">
    <property type="entry name" value="ASPARAGINE SYNTHETASE (GLUTAMINE-HYDROLYZING)"/>
    <property type="match status" value="1"/>
</dbReference>
<evidence type="ECO:0000256" key="7">
    <source>
        <dbReference type="ARBA" id="ARBA00048741"/>
    </source>
</evidence>
<evidence type="ECO:0000256" key="8">
    <source>
        <dbReference type="PIRSR" id="PIRSR001589-1"/>
    </source>
</evidence>
<dbReference type="SUPFAM" id="SSF56235">
    <property type="entry name" value="N-terminal nucleophile aminohydrolases (Ntn hydrolases)"/>
    <property type="match status" value="1"/>
</dbReference>
<dbReference type="CDD" id="cd00712">
    <property type="entry name" value="AsnB"/>
    <property type="match status" value="1"/>
</dbReference>
<dbReference type="InterPro" id="IPR006426">
    <property type="entry name" value="Asn_synth_AEB"/>
</dbReference>
<dbReference type="Pfam" id="PF00733">
    <property type="entry name" value="Asn_synthase"/>
    <property type="match status" value="1"/>
</dbReference>
<dbReference type="Pfam" id="PF13537">
    <property type="entry name" value="GATase_7"/>
    <property type="match status" value="1"/>
</dbReference>